<feature type="non-terminal residue" evidence="1">
    <location>
        <position position="1"/>
    </location>
</feature>
<comment type="caution">
    <text evidence="1">The sequence shown here is derived from an EMBL/GenBank/DDBJ whole genome shotgun (WGS) entry which is preliminary data.</text>
</comment>
<evidence type="ECO:0000313" key="2">
    <source>
        <dbReference type="Proteomes" id="UP001314170"/>
    </source>
</evidence>
<accession>A0AAV1SSC8</accession>
<keyword evidence="2" id="KW-1185">Reference proteome</keyword>
<gene>
    <name evidence="1" type="ORF">DCAF_LOCUS26003</name>
</gene>
<name>A0AAV1SSC8_9ROSI</name>
<proteinExistence type="predicted"/>
<dbReference type="AlphaFoldDB" id="A0AAV1SSC8"/>
<reference evidence="1 2" key="1">
    <citation type="submission" date="2024-01" db="EMBL/GenBank/DDBJ databases">
        <authorList>
            <person name="Waweru B."/>
        </authorList>
    </citation>
    <scope>NUCLEOTIDE SEQUENCE [LARGE SCALE GENOMIC DNA]</scope>
</reference>
<evidence type="ECO:0000313" key="1">
    <source>
        <dbReference type="EMBL" id="CAK7355743.1"/>
    </source>
</evidence>
<organism evidence="1 2">
    <name type="scientific">Dovyalis caffra</name>
    <dbReference type="NCBI Taxonomy" id="77055"/>
    <lineage>
        <taxon>Eukaryota</taxon>
        <taxon>Viridiplantae</taxon>
        <taxon>Streptophyta</taxon>
        <taxon>Embryophyta</taxon>
        <taxon>Tracheophyta</taxon>
        <taxon>Spermatophyta</taxon>
        <taxon>Magnoliopsida</taxon>
        <taxon>eudicotyledons</taxon>
        <taxon>Gunneridae</taxon>
        <taxon>Pentapetalae</taxon>
        <taxon>rosids</taxon>
        <taxon>fabids</taxon>
        <taxon>Malpighiales</taxon>
        <taxon>Salicaceae</taxon>
        <taxon>Flacourtieae</taxon>
        <taxon>Dovyalis</taxon>
    </lineage>
</organism>
<sequence length="164" mass="18239">KDGHVNHFAEKEKAHGFFCISFSWRKVAAVSTLCALATTLIDECDESSISTTALNTWKRGPASEKPETCNTIPDSRQLHRLLKLIRQVDSLFETKLPLGEHPEQKDNKHFLRNEQLQDVLVEKATSKLILTEPEIGGTLLEREDAAVGNNSAVIGEKMTTVVDV</sequence>
<protein>
    <submittedName>
        <fullName evidence="1">Uncharacterized protein</fullName>
    </submittedName>
</protein>
<dbReference type="EMBL" id="CAWUPB010001197">
    <property type="protein sequence ID" value="CAK7355743.1"/>
    <property type="molecule type" value="Genomic_DNA"/>
</dbReference>
<dbReference type="Proteomes" id="UP001314170">
    <property type="component" value="Unassembled WGS sequence"/>
</dbReference>